<dbReference type="Pfam" id="PF13487">
    <property type="entry name" value="HD_5"/>
    <property type="match status" value="1"/>
</dbReference>
<dbReference type="Proteomes" id="UP000249260">
    <property type="component" value="Unassembled WGS sequence"/>
</dbReference>
<sequence length="360" mass="40491">MRKVHIGSVKPGEKLARPILQENGTILLGAGVELNQRFIDRLAGLGIDMLFIDDPLTEGLEPTTAIQDSTRQMASDAIFKTMNSLMDQPAARGRTIVPELGRTFRKVFGDIMQDLIRREEVMVNLTNIHVADSYLFHHSLNVTILAGIMGLAKGYNRNQLEELGMGAMLFDIGMTRLPKEILTKSTALTASERKLMEKHTEEGFNILRAQHDINLLSAHCALQHHERYDGSGYPRKLKRHEIHEYAQIVAIADVYDALTSPRPHRKRYSPSEAIEFLFAAGNTYFDLDLIKLFCKHISIYPVATTVMLSSGQVAVVALNDPLAVHRPTVRIIREMDGREPSSPYQIDLKDEHSLMIVKEL</sequence>
<dbReference type="PANTHER" id="PTHR43155:SF2">
    <property type="entry name" value="CYCLIC DI-GMP PHOSPHODIESTERASE PA4108"/>
    <property type="match status" value="1"/>
</dbReference>
<comment type="caution">
    <text evidence="2">The sequence shown here is derived from an EMBL/GenBank/DDBJ whole genome shotgun (WGS) entry which is preliminary data.</text>
</comment>
<evidence type="ECO:0000313" key="2">
    <source>
        <dbReference type="EMBL" id="RAP75319.1"/>
    </source>
</evidence>
<evidence type="ECO:0000313" key="3">
    <source>
        <dbReference type="Proteomes" id="UP000249260"/>
    </source>
</evidence>
<dbReference type="PROSITE" id="PS51832">
    <property type="entry name" value="HD_GYP"/>
    <property type="match status" value="1"/>
</dbReference>
<proteinExistence type="predicted"/>
<dbReference type="OrthoDB" id="9759601at2"/>
<dbReference type="AlphaFoldDB" id="A0A328TXZ1"/>
<reference evidence="2 3" key="1">
    <citation type="submission" date="2018-06" db="EMBL/GenBank/DDBJ databases">
        <title>Paenibacillus montanisoli sp. nov., isolated from mountain area soil.</title>
        <authorList>
            <person name="Wu M."/>
        </authorList>
    </citation>
    <scope>NUCLEOTIDE SEQUENCE [LARGE SCALE GENOMIC DNA]</scope>
    <source>
        <strain evidence="2 3">RA17</strain>
    </source>
</reference>
<keyword evidence="3" id="KW-1185">Reference proteome</keyword>
<gene>
    <name evidence="2" type="ORF">DL346_18275</name>
</gene>
<dbReference type="PANTHER" id="PTHR43155">
    <property type="entry name" value="CYCLIC DI-GMP PHOSPHODIESTERASE PA4108-RELATED"/>
    <property type="match status" value="1"/>
</dbReference>
<dbReference type="CDD" id="cd00077">
    <property type="entry name" value="HDc"/>
    <property type="match status" value="1"/>
</dbReference>
<protein>
    <submittedName>
        <fullName evidence="2">Metal-dependent phosphohydrolase</fullName>
    </submittedName>
</protein>
<keyword evidence="2" id="KW-0378">Hydrolase</keyword>
<dbReference type="InterPro" id="IPR003607">
    <property type="entry name" value="HD/PDEase_dom"/>
</dbReference>
<evidence type="ECO:0000259" key="1">
    <source>
        <dbReference type="PROSITE" id="PS51832"/>
    </source>
</evidence>
<organism evidence="2 3">
    <name type="scientific">Paenibacillus montanisoli</name>
    <dbReference type="NCBI Taxonomy" id="2081970"/>
    <lineage>
        <taxon>Bacteria</taxon>
        <taxon>Bacillati</taxon>
        <taxon>Bacillota</taxon>
        <taxon>Bacilli</taxon>
        <taxon>Bacillales</taxon>
        <taxon>Paenibacillaceae</taxon>
        <taxon>Paenibacillus</taxon>
    </lineage>
</organism>
<dbReference type="EMBL" id="QLUW01000003">
    <property type="protein sequence ID" value="RAP75319.1"/>
    <property type="molecule type" value="Genomic_DNA"/>
</dbReference>
<dbReference type="RefSeq" id="WP_112883584.1">
    <property type="nucleotide sequence ID" value="NZ_QLUW01000003.1"/>
</dbReference>
<dbReference type="SUPFAM" id="SSF109604">
    <property type="entry name" value="HD-domain/PDEase-like"/>
    <property type="match status" value="1"/>
</dbReference>
<dbReference type="GO" id="GO:0016787">
    <property type="term" value="F:hydrolase activity"/>
    <property type="evidence" value="ECO:0007669"/>
    <property type="project" value="UniProtKB-KW"/>
</dbReference>
<feature type="domain" description="HD-GYP" evidence="1">
    <location>
        <begin position="104"/>
        <end position="309"/>
    </location>
</feature>
<name>A0A328TXZ1_9BACL</name>
<dbReference type="InterPro" id="IPR037522">
    <property type="entry name" value="HD_GYP_dom"/>
</dbReference>
<dbReference type="Gene3D" id="1.10.3210.10">
    <property type="entry name" value="Hypothetical protein af1432"/>
    <property type="match status" value="1"/>
</dbReference>
<dbReference type="SMART" id="SM00471">
    <property type="entry name" value="HDc"/>
    <property type="match status" value="1"/>
</dbReference>
<accession>A0A328TXZ1</accession>